<evidence type="ECO:0000313" key="2">
    <source>
        <dbReference type="Proteomes" id="UP000310158"/>
    </source>
</evidence>
<evidence type="ECO:0000313" key="1">
    <source>
        <dbReference type="EMBL" id="THH17927.1"/>
    </source>
</evidence>
<gene>
    <name evidence="1" type="ORF">EW146_g2978</name>
</gene>
<dbReference type="Gene3D" id="1.20.1280.50">
    <property type="match status" value="1"/>
</dbReference>
<organism evidence="1 2">
    <name type="scientific">Bondarzewia mesenterica</name>
    <dbReference type="NCBI Taxonomy" id="1095465"/>
    <lineage>
        <taxon>Eukaryota</taxon>
        <taxon>Fungi</taxon>
        <taxon>Dikarya</taxon>
        <taxon>Basidiomycota</taxon>
        <taxon>Agaricomycotina</taxon>
        <taxon>Agaricomycetes</taxon>
        <taxon>Russulales</taxon>
        <taxon>Bondarzewiaceae</taxon>
        <taxon>Bondarzewia</taxon>
    </lineage>
</organism>
<name>A0A4S4M0I7_9AGAM</name>
<accession>A0A4S4M0I7</accession>
<dbReference type="AlphaFoldDB" id="A0A4S4M0I7"/>
<dbReference type="EMBL" id="SGPL01000092">
    <property type="protein sequence ID" value="THH17927.1"/>
    <property type="molecule type" value="Genomic_DNA"/>
</dbReference>
<dbReference type="SUPFAM" id="SSF81383">
    <property type="entry name" value="F-box domain"/>
    <property type="match status" value="1"/>
</dbReference>
<dbReference type="InterPro" id="IPR036047">
    <property type="entry name" value="F-box-like_dom_sf"/>
</dbReference>
<dbReference type="InterPro" id="IPR032675">
    <property type="entry name" value="LRR_dom_sf"/>
</dbReference>
<proteinExistence type="predicted"/>
<comment type="caution">
    <text evidence="1">The sequence shown here is derived from an EMBL/GenBank/DDBJ whole genome shotgun (WGS) entry which is preliminary data.</text>
</comment>
<dbReference type="OrthoDB" id="2269034at2759"/>
<sequence>MPSIQTLPPEVLSEIFLNCVVTNAATLPSRAPILLTRVTRSWRAVALSTPRLWSYLCLSRRSGCKGYYEAHTHLPSDDVTKARSYVTALRTWLSLSKCTSLTLRFFVPQIAPTAGDEDVLAEYMQILCTHSARWKDVKILIPYNFPQIITVLNQCRSLPLLESFYFNNKKAISEPIDITILESAPLLRRARITYPYLESWFLPWSQLTCLSIEHCTDMEDLNAMDELSFFDVDLFIVILSHCINLEVLNVHCDFVVFPAVTRSTSTFAILPQLQSFTMVISTDSEDEEDANEAETNSRTTCSMPDPLGLAKIADIGFLTHFSESLEYLEISICSLPLHMATSMLECLPNLTSMVIRLNDTLPHDREGILGGLTLTSTAYRSKQLVPMLVQLEVSWWDHSFAYCEEGLEAMSHFYEILTTMIESHWQAWSCHVLEVGGGTDAPSGLTTLCLRWHMKEIASSQCARIARCMEEGLHLVKWLKKPPSFRSDADDMHVMSEMIMVE</sequence>
<reference evidence="1 2" key="1">
    <citation type="submission" date="2019-02" db="EMBL/GenBank/DDBJ databases">
        <title>Genome sequencing of the rare red list fungi Bondarzewia mesenterica.</title>
        <authorList>
            <person name="Buettner E."/>
            <person name="Kellner H."/>
        </authorList>
    </citation>
    <scope>NUCLEOTIDE SEQUENCE [LARGE SCALE GENOMIC DNA]</scope>
    <source>
        <strain evidence="1 2">DSM 108281</strain>
    </source>
</reference>
<protein>
    <submittedName>
        <fullName evidence="1">Uncharacterized protein</fullName>
    </submittedName>
</protein>
<dbReference type="SUPFAM" id="SSF52047">
    <property type="entry name" value="RNI-like"/>
    <property type="match status" value="1"/>
</dbReference>
<dbReference type="Gene3D" id="3.80.10.10">
    <property type="entry name" value="Ribonuclease Inhibitor"/>
    <property type="match status" value="1"/>
</dbReference>
<dbReference type="Proteomes" id="UP000310158">
    <property type="component" value="Unassembled WGS sequence"/>
</dbReference>
<keyword evidence="2" id="KW-1185">Reference proteome</keyword>